<dbReference type="AlphaFoldDB" id="A0A9P4TNR0"/>
<name>A0A9P4TNR0_CURKU</name>
<accession>A0A9P4TNR0</accession>
<evidence type="ECO:0000313" key="3">
    <source>
        <dbReference type="Proteomes" id="UP000801428"/>
    </source>
</evidence>
<gene>
    <name evidence="2" type="ORF">E8E13_007836</name>
</gene>
<protein>
    <submittedName>
        <fullName evidence="2">Uncharacterized protein</fullName>
    </submittedName>
</protein>
<keyword evidence="1" id="KW-0732">Signal</keyword>
<dbReference type="EMBL" id="SWKU01000001">
    <property type="protein sequence ID" value="KAF3010780.1"/>
    <property type="molecule type" value="Genomic_DNA"/>
</dbReference>
<proteinExistence type="predicted"/>
<dbReference type="Proteomes" id="UP000801428">
    <property type="component" value="Unassembled WGS sequence"/>
</dbReference>
<reference evidence="2" key="1">
    <citation type="submission" date="2019-04" db="EMBL/GenBank/DDBJ databases">
        <title>Sequencing of skin fungus with MAO and IRED activity.</title>
        <authorList>
            <person name="Marsaioli A.J."/>
            <person name="Bonatto J.M.C."/>
            <person name="Reis Junior O."/>
        </authorList>
    </citation>
    <scope>NUCLEOTIDE SEQUENCE</scope>
    <source>
        <strain evidence="2">30M1</strain>
    </source>
</reference>
<evidence type="ECO:0000313" key="2">
    <source>
        <dbReference type="EMBL" id="KAF3010780.1"/>
    </source>
</evidence>
<keyword evidence="3" id="KW-1185">Reference proteome</keyword>
<comment type="caution">
    <text evidence="2">The sequence shown here is derived from an EMBL/GenBank/DDBJ whole genome shotgun (WGS) entry which is preliminary data.</text>
</comment>
<feature type="signal peptide" evidence="1">
    <location>
        <begin position="1"/>
        <end position="21"/>
    </location>
</feature>
<organism evidence="2 3">
    <name type="scientific">Curvularia kusanoi</name>
    <name type="common">Cochliobolus kusanoi</name>
    <dbReference type="NCBI Taxonomy" id="90978"/>
    <lineage>
        <taxon>Eukaryota</taxon>
        <taxon>Fungi</taxon>
        <taxon>Dikarya</taxon>
        <taxon>Ascomycota</taxon>
        <taxon>Pezizomycotina</taxon>
        <taxon>Dothideomycetes</taxon>
        <taxon>Pleosporomycetidae</taxon>
        <taxon>Pleosporales</taxon>
        <taxon>Pleosporineae</taxon>
        <taxon>Pleosporaceae</taxon>
        <taxon>Curvularia</taxon>
    </lineage>
</organism>
<dbReference type="OrthoDB" id="3685541at2759"/>
<evidence type="ECO:0000256" key="1">
    <source>
        <dbReference type="SAM" id="SignalP"/>
    </source>
</evidence>
<sequence length="117" mass="12483">MKAITVIILSVHAGLALLVEATPLADNGVNCGRCDTIPSPEIGGNAQIQLHTSVDVVKGKPYECETLDKEVHLEICFNYFCGNCILFADGNCEGEVLASGGRRFSFDGRGAPSFYCV</sequence>
<feature type="chain" id="PRO_5040500019" evidence="1">
    <location>
        <begin position="22"/>
        <end position="117"/>
    </location>
</feature>